<dbReference type="SUPFAM" id="SSF51735">
    <property type="entry name" value="NAD(P)-binding Rossmann-fold domains"/>
    <property type="match status" value="1"/>
</dbReference>
<organism evidence="4 5">
    <name type="scientific">Pelagibacterium halotolerans (strain DSM 22347 / JCM 15775 / CGMCC 1.7692 / B2)</name>
    <dbReference type="NCBI Taxonomy" id="1082931"/>
    <lineage>
        <taxon>Bacteria</taxon>
        <taxon>Pseudomonadati</taxon>
        <taxon>Pseudomonadota</taxon>
        <taxon>Alphaproteobacteria</taxon>
        <taxon>Hyphomicrobiales</taxon>
        <taxon>Devosiaceae</taxon>
        <taxon>Pelagibacterium</taxon>
    </lineage>
</organism>
<dbReference type="PATRIC" id="fig|1082931.4.peg.1211"/>
<evidence type="ECO:0000259" key="3">
    <source>
        <dbReference type="Pfam" id="PF01370"/>
    </source>
</evidence>
<dbReference type="PANTHER" id="PTHR43103:SF3">
    <property type="entry name" value="ADP-L-GLYCERO-D-MANNO-HEPTOSE-6-EPIMERASE"/>
    <property type="match status" value="1"/>
</dbReference>
<evidence type="ECO:0000313" key="5">
    <source>
        <dbReference type="Proteomes" id="UP000008850"/>
    </source>
</evidence>
<dbReference type="EMBL" id="CP003075">
    <property type="protein sequence ID" value="AEQ51255.1"/>
    <property type="molecule type" value="Genomic_DNA"/>
</dbReference>
<dbReference type="InterPro" id="IPR036291">
    <property type="entry name" value="NAD(P)-bd_dom_sf"/>
</dbReference>
<feature type="domain" description="NAD-dependent epimerase/dehydratase" evidence="3">
    <location>
        <begin position="3"/>
        <end position="201"/>
    </location>
</feature>
<dbReference type="eggNOG" id="COG0451">
    <property type="taxonomic scope" value="Bacteria"/>
</dbReference>
<dbReference type="Gene3D" id="3.90.25.10">
    <property type="entry name" value="UDP-galactose 4-epimerase, domain 1"/>
    <property type="match status" value="1"/>
</dbReference>
<dbReference type="PANTHER" id="PTHR43103">
    <property type="entry name" value="NUCLEOSIDE-DIPHOSPHATE-SUGAR EPIMERASE"/>
    <property type="match status" value="1"/>
</dbReference>
<evidence type="ECO:0000313" key="4">
    <source>
        <dbReference type="EMBL" id="AEQ51255.1"/>
    </source>
</evidence>
<dbReference type="InterPro" id="IPR001509">
    <property type="entry name" value="Epimerase_deHydtase"/>
</dbReference>
<proteinExistence type="predicted"/>
<dbReference type="Pfam" id="PF01370">
    <property type="entry name" value="Epimerase"/>
    <property type="match status" value="1"/>
</dbReference>
<evidence type="ECO:0000256" key="1">
    <source>
        <dbReference type="ARBA" id="ARBA00022857"/>
    </source>
</evidence>
<protein>
    <submittedName>
        <fullName evidence="4">UDP-glucose 4-epimerase</fullName>
    </submittedName>
</protein>
<evidence type="ECO:0000256" key="2">
    <source>
        <dbReference type="ARBA" id="ARBA00023277"/>
    </source>
</evidence>
<keyword evidence="1" id="KW-0521">NADP</keyword>
<dbReference type="KEGG" id="phl:KKY_1227"/>
<dbReference type="STRING" id="1082931.KKY_1227"/>
<dbReference type="AlphaFoldDB" id="G4R7B9"/>
<keyword evidence="2" id="KW-0119">Carbohydrate metabolism</keyword>
<keyword evidence="5" id="KW-1185">Reference proteome</keyword>
<dbReference type="HOGENOM" id="CLU_007383_19_0_5"/>
<dbReference type="Gene3D" id="3.40.50.720">
    <property type="entry name" value="NAD(P)-binding Rossmann-like Domain"/>
    <property type="match status" value="1"/>
</dbReference>
<dbReference type="RefSeq" id="WP_014130404.1">
    <property type="nucleotide sequence ID" value="NC_016078.1"/>
</dbReference>
<gene>
    <name evidence="4" type="ordered locus">KKY_1227</name>
</gene>
<reference evidence="4 5" key="1">
    <citation type="journal article" date="2012" name="J. Bacteriol.">
        <title>Complete genome sequence of Pelagibacterium halotolerans B2T.</title>
        <authorList>
            <person name="Huo Y.Y."/>
            <person name="Cheng H."/>
            <person name="Han X.F."/>
            <person name="Jiang X.W."/>
            <person name="Sun C."/>
            <person name="Zhang X.Q."/>
            <person name="Zhu X.F."/>
            <person name="Liu Y.F."/>
            <person name="Li P.F."/>
            <person name="Ni P.X."/>
            <person name="Wu M."/>
        </authorList>
    </citation>
    <scope>NUCLEOTIDE SEQUENCE [LARGE SCALE GENOMIC DNA]</scope>
    <source>
        <strain evidence="5">DSM 22347 / JCM 15775 / CGMCC 1.7692 / B2</strain>
    </source>
</reference>
<sequence>MRVAITGAGGFVGRSLVDRLLSDPRIDHVNAFDRLEWSAPRHERVTAVIGELSDPDMIEAVVADVDVVVHLASVLGGSAEAAPEAARRINVDCSLAMMEQLARKGSDKRFVFASSIAALGNALPDPVTDGVEPRPVMTYGAHKAMIEVAVRHAAGTGRLDAIALRPSGVVARDGLDAGLKSAFLSRLFWSVRRGQDIVLPVARDSRTWLASIRNVAGNFAHAALVPDLGPERVLTLPALSLTFGALADALARSFPTSRSHVHFSPEARAVEMFGSFPGLRTPAADAAGFTRDVDVDSLVRDAMTNGDAS</sequence>
<name>G4R7B9_PELHB</name>
<accession>G4R7B9</accession>
<dbReference type="Proteomes" id="UP000008850">
    <property type="component" value="Chromosome"/>
</dbReference>